<keyword evidence="4 5" id="KW-0472">Membrane</keyword>
<keyword evidence="3 5" id="KW-1133">Transmembrane helix</keyword>
<feature type="transmembrane region" description="Helical" evidence="5">
    <location>
        <begin position="358"/>
        <end position="376"/>
    </location>
</feature>
<reference evidence="6" key="2">
    <citation type="submission" date="2016-08" db="EMBL/GenBank/DDBJ databases">
        <title>Klebsiella loci capsule.</title>
        <authorList>
            <person name="Holt K.E."/>
            <person name="Thomson N.R."/>
        </authorList>
    </citation>
    <scope>NUCLEOTIDE SEQUENCE</scope>
    <source>
        <strain evidence="6">INF156</strain>
    </source>
</reference>
<feature type="transmembrane region" description="Helical" evidence="5">
    <location>
        <begin position="143"/>
        <end position="163"/>
    </location>
</feature>
<name>A0A1C3T0B3_KLEPN</name>
<proteinExistence type="predicted"/>
<keyword evidence="2 5" id="KW-0812">Transmembrane</keyword>
<dbReference type="RefSeq" id="WP_227660910.1">
    <property type="nucleotide sequence ID" value="NZ_BIIC01000005.1"/>
</dbReference>
<protein>
    <submittedName>
        <fullName evidence="6">Flippase</fullName>
    </submittedName>
</protein>
<feature type="transmembrane region" description="Helical" evidence="5">
    <location>
        <begin position="285"/>
        <end position="310"/>
    </location>
</feature>
<feature type="transmembrane region" description="Helical" evidence="5">
    <location>
        <begin position="77"/>
        <end position="103"/>
    </location>
</feature>
<dbReference type="PANTHER" id="PTHR43424:SF1">
    <property type="entry name" value="LOCUS PUTATIVE PROTEIN 1-RELATED"/>
    <property type="match status" value="1"/>
</dbReference>
<evidence type="ECO:0000256" key="2">
    <source>
        <dbReference type="ARBA" id="ARBA00022692"/>
    </source>
</evidence>
<dbReference type="Pfam" id="PF01943">
    <property type="entry name" value="Polysacc_synt"/>
    <property type="match status" value="1"/>
</dbReference>
<evidence type="ECO:0000256" key="3">
    <source>
        <dbReference type="ARBA" id="ARBA00022989"/>
    </source>
</evidence>
<dbReference type="EMBL" id="LT603716">
    <property type="protein sequence ID" value="SCA95992.1"/>
    <property type="molecule type" value="Genomic_DNA"/>
</dbReference>
<feature type="transmembrane region" description="Helical" evidence="5">
    <location>
        <begin position="42"/>
        <end position="65"/>
    </location>
</feature>
<dbReference type="GO" id="GO:0016020">
    <property type="term" value="C:membrane"/>
    <property type="evidence" value="ECO:0007669"/>
    <property type="project" value="UniProtKB-SubCell"/>
</dbReference>
<feature type="transmembrane region" description="Helical" evidence="5">
    <location>
        <begin position="109"/>
        <end position="131"/>
    </location>
</feature>
<evidence type="ECO:0000256" key="1">
    <source>
        <dbReference type="ARBA" id="ARBA00004141"/>
    </source>
</evidence>
<evidence type="ECO:0000256" key="4">
    <source>
        <dbReference type="ARBA" id="ARBA00023136"/>
    </source>
</evidence>
<evidence type="ECO:0000313" key="6">
    <source>
        <dbReference type="EMBL" id="SCA95992.1"/>
    </source>
</evidence>
<dbReference type="PANTHER" id="PTHR43424">
    <property type="entry name" value="LOCUS PUTATIVE PROTEIN 1-RELATED"/>
    <property type="match status" value="1"/>
</dbReference>
<feature type="transmembrane region" description="Helical" evidence="5">
    <location>
        <begin position="382"/>
        <end position="400"/>
    </location>
</feature>
<gene>
    <name evidence="6" type="primary">wzx</name>
    <name evidence="6" type="synonym">KL140_00012</name>
</gene>
<sequence length="423" mass="47738">MERKVFSNSIWMMAEKVISILGLIFITSYVAKYVGPHVFGQIAFATSLFQITQVISQLGSDVIIFKRISKNVTSGIRLIYATTVLRFLIYLLSSIPVLLFTYYKGGEDSLFYLVACFLACLFSALDVYSIYYDATLQSKKNTMINVIGLIVSLILRWGIAIFLLDPRFLCIPIICSSLIPYLIRKFYFRNKLKIKIKRRKHRVIYTKYLFKTGVTFVVSTISVAIYIRLSMLCLGYMEGASTVGIYSVAATLATSWGFICQSFIKSTLPSIFSEKNIESAIVKSSALSMWVICISLPIILGIFIFGEWFINSFYGENYKNAFIPMMILSFSTIVSALGTICARFIAKLSGYLFLSKKMLVVAIVSLIMNVAMIKFYGIIGASIATITTELVSLTILNYFFQNGIVARIHKKMLINNIFLLRNK</sequence>
<feature type="transmembrane region" description="Helical" evidence="5">
    <location>
        <begin position="208"/>
        <end position="237"/>
    </location>
</feature>
<dbReference type="InterPro" id="IPR002797">
    <property type="entry name" value="Polysacc_synth"/>
</dbReference>
<dbReference type="AlphaFoldDB" id="A0A1C3T0B3"/>
<feature type="transmembrane region" description="Helical" evidence="5">
    <location>
        <begin position="243"/>
        <end position="264"/>
    </location>
</feature>
<evidence type="ECO:0000256" key="5">
    <source>
        <dbReference type="SAM" id="Phobius"/>
    </source>
</evidence>
<comment type="subcellular location">
    <subcellularLocation>
        <location evidence="1">Membrane</location>
        <topology evidence="1">Multi-pass membrane protein</topology>
    </subcellularLocation>
</comment>
<reference evidence="6" key="1">
    <citation type="submission" date="2016-07" db="EMBL/GenBank/DDBJ databases">
        <authorList>
            <person name="Informatics P."/>
        </authorList>
    </citation>
    <scope>NUCLEOTIDE SEQUENCE</scope>
    <source>
        <strain evidence="6">INF156</strain>
    </source>
</reference>
<accession>A0A1C3T0B3</accession>
<organism evidence="6">
    <name type="scientific">Klebsiella pneumoniae</name>
    <dbReference type="NCBI Taxonomy" id="573"/>
    <lineage>
        <taxon>Bacteria</taxon>
        <taxon>Pseudomonadati</taxon>
        <taxon>Pseudomonadota</taxon>
        <taxon>Gammaproteobacteria</taxon>
        <taxon>Enterobacterales</taxon>
        <taxon>Enterobacteriaceae</taxon>
        <taxon>Klebsiella/Raoultella group</taxon>
        <taxon>Klebsiella</taxon>
        <taxon>Klebsiella pneumoniae complex</taxon>
    </lineage>
</organism>
<feature type="transmembrane region" description="Helical" evidence="5">
    <location>
        <begin position="322"/>
        <end position="346"/>
    </location>
</feature>
<feature type="transmembrane region" description="Helical" evidence="5">
    <location>
        <begin position="169"/>
        <end position="187"/>
    </location>
</feature>
<dbReference type="InterPro" id="IPR052556">
    <property type="entry name" value="PolySynth_Transporter"/>
</dbReference>